<keyword evidence="1" id="KW-0472">Membrane</keyword>
<evidence type="ECO:0000313" key="3">
    <source>
        <dbReference type="Proteomes" id="UP001147700"/>
    </source>
</evidence>
<keyword evidence="1" id="KW-1133">Transmembrane helix</keyword>
<accession>A0ABT4RJQ5</accession>
<protein>
    <recommendedName>
        <fullName evidence="4">PH domain-containing protein</fullName>
    </recommendedName>
</protein>
<name>A0ABT4RJQ5_9ACTN</name>
<comment type="caution">
    <text evidence="2">The sequence shown here is derived from an EMBL/GenBank/DDBJ whole genome shotgun (WGS) entry which is preliminary data.</text>
</comment>
<dbReference type="RefSeq" id="WP_202953491.1">
    <property type="nucleotide sequence ID" value="NZ_JAPCID010000019.1"/>
</dbReference>
<gene>
    <name evidence="2" type="ORF">OJ962_14920</name>
</gene>
<reference evidence="2" key="1">
    <citation type="submission" date="2022-10" db="EMBL/GenBank/DDBJ databases">
        <title>The WGS of Solirubrobacter sp. CPCC 204708.</title>
        <authorList>
            <person name="Jiang Z."/>
        </authorList>
    </citation>
    <scope>NUCLEOTIDE SEQUENCE</scope>
    <source>
        <strain evidence="2">CPCC 204708</strain>
    </source>
</reference>
<sequence>MSNRQSPNARLVGRGRLLAVPIWLYLGLIGVAVLVFGGISMSLVIGIPFTLLALFGLASIAYARVWVDGPTLYSRHVFGYREPIRMDELLRAELTGFERYRGRQLWLTRADGKRVVLDATNLRLKPLYGELARYIPAGSSTANPLLHKRMEAARPIIAVPPPSAATESSWTT</sequence>
<organism evidence="2 3">
    <name type="scientific">Solirubrobacter deserti</name>
    <dbReference type="NCBI Taxonomy" id="2282478"/>
    <lineage>
        <taxon>Bacteria</taxon>
        <taxon>Bacillati</taxon>
        <taxon>Actinomycetota</taxon>
        <taxon>Thermoleophilia</taxon>
        <taxon>Solirubrobacterales</taxon>
        <taxon>Solirubrobacteraceae</taxon>
        <taxon>Solirubrobacter</taxon>
    </lineage>
</organism>
<keyword evidence="3" id="KW-1185">Reference proteome</keyword>
<proteinExistence type="predicted"/>
<evidence type="ECO:0000313" key="2">
    <source>
        <dbReference type="EMBL" id="MDA0138792.1"/>
    </source>
</evidence>
<keyword evidence="1" id="KW-0812">Transmembrane</keyword>
<evidence type="ECO:0008006" key="4">
    <source>
        <dbReference type="Google" id="ProtNLM"/>
    </source>
</evidence>
<feature type="transmembrane region" description="Helical" evidence="1">
    <location>
        <begin position="20"/>
        <end position="39"/>
    </location>
</feature>
<evidence type="ECO:0000256" key="1">
    <source>
        <dbReference type="SAM" id="Phobius"/>
    </source>
</evidence>
<feature type="transmembrane region" description="Helical" evidence="1">
    <location>
        <begin position="45"/>
        <end position="67"/>
    </location>
</feature>
<dbReference type="EMBL" id="JAPCID010000019">
    <property type="protein sequence ID" value="MDA0138792.1"/>
    <property type="molecule type" value="Genomic_DNA"/>
</dbReference>
<dbReference type="Proteomes" id="UP001147700">
    <property type="component" value="Unassembled WGS sequence"/>
</dbReference>